<comment type="similarity">
    <text evidence="1">Belongs to the EssB family.</text>
</comment>
<dbReference type="Gene3D" id="1.25.40.680">
    <property type="entry name" value="Type VII secretion system EssB, C-terminal-like domain"/>
    <property type="match status" value="1"/>
</dbReference>
<keyword evidence="3" id="KW-1133">Transmembrane helix</keyword>
<keyword evidence="3" id="KW-0472">Membrane</keyword>
<evidence type="ECO:0000256" key="1">
    <source>
        <dbReference type="ARBA" id="ARBA00010163"/>
    </source>
</evidence>
<evidence type="ECO:0000313" key="5">
    <source>
        <dbReference type="EMBL" id="RFT63500.1"/>
    </source>
</evidence>
<dbReference type="Pfam" id="PF10140">
    <property type="entry name" value="YukC"/>
    <property type="match status" value="1"/>
</dbReference>
<dbReference type="AlphaFoldDB" id="A0A090YD19"/>
<gene>
    <name evidence="4" type="primary">essB</name>
    <name evidence="5" type="ORF">D0U04_24830</name>
    <name evidence="4" type="ORF">DJ93_5484</name>
</gene>
<evidence type="ECO:0000313" key="7">
    <source>
        <dbReference type="Proteomes" id="UP000264294"/>
    </source>
</evidence>
<dbReference type="InterPro" id="IPR018778">
    <property type="entry name" value="T7SS_EssB"/>
</dbReference>
<reference evidence="5 7" key="2">
    <citation type="submission" date="2018-08" db="EMBL/GenBank/DDBJ databases">
        <title>Bacillus clarus sp. nov. strain PS00077A.</title>
        <authorList>
            <person name="Mendez Acevedo M."/>
            <person name="Carroll L."/>
            <person name="Mukherjee M."/>
            <person name="Wiedmann M."/>
            <person name="Kovac J."/>
        </authorList>
    </citation>
    <scope>NUCLEOTIDE SEQUENCE [LARGE SCALE GENOMIC DNA]</scope>
    <source>
        <strain evidence="5 7">PS00077A</strain>
    </source>
</reference>
<dbReference type="Proteomes" id="UP000264294">
    <property type="component" value="Unassembled WGS sequence"/>
</dbReference>
<dbReference type="RefSeq" id="WP_042984578.1">
    <property type="nucleotide sequence ID" value="NZ_JMQC01000009.1"/>
</dbReference>
<dbReference type="InterPro" id="IPR042565">
    <property type="entry name" value="T7SS_EssB_C"/>
</dbReference>
<evidence type="ECO:0000256" key="3">
    <source>
        <dbReference type="SAM" id="Phobius"/>
    </source>
</evidence>
<dbReference type="Gene3D" id="1.10.510.10">
    <property type="entry name" value="Transferase(Phosphotransferase) domain 1"/>
    <property type="match status" value="1"/>
</dbReference>
<dbReference type="EMBL" id="QVOD01000046">
    <property type="protein sequence ID" value="RFT63500.1"/>
    <property type="molecule type" value="Genomic_DNA"/>
</dbReference>
<feature type="transmembrane region" description="Helical" evidence="3">
    <location>
        <begin position="221"/>
        <end position="241"/>
    </location>
</feature>
<evidence type="ECO:0000313" key="6">
    <source>
        <dbReference type="Proteomes" id="UP000029389"/>
    </source>
</evidence>
<dbReference type="Proteomes" id="UP000029389">
    <property type="component" value="Unassembled WGS sequence"/>
</dbReference>
<dbReference type="PATRIC" id="fig|1405.8.peg.5660"/>
<sequence length="402" mass="47295">MTERTIQLDSMQYLFETTEHIRKLKLSKSQTRVKDMRQLELITEKSNFFVPATVEDHEDMFTFEFNVKGYTKEWEDVHKLGKNDKLRLLLNVARFQECLQTRKTFFLHPDNLVFDDNYMPYLVYRGIRDIVPPYRLDDEKFLRQYKCLVVAIFSKKYSFDELYSGSLNNAKDTAFERNVVEAGTFDDLVKLLNDHYRREQTTTEKNMQLVSKKRFRLFKRLSILMIVASIVLAVPLGYFSFVKMPYQNKLLEADKNFLATDYDKVISTLKEQDPEKLPDASKYVLASSYVKAEKLTDDQKVAIMKNVSLKSDKNYLLYWIYNGRGDFSKSLDLAKYIDDPQLIMYGLIKQIEQVKNDPKLTGSTREEKVQKYQKQLEDYQKKYNTNSADDLSNKNPSGNKAN</sequence>
<dbReference type="EMBL" id="JMQC01000009">
    <property type="protein sequence ID" value="KFM95752.1"/>
    <property type="molecule type" value="Genomic_DNA"/>
</dbReference>
<dbReference type="NCBIfam" id="TIGR03926">
    <property type="entry name" value="T7_EssB"/>
    <property type="match status" value="1"/>
</dbReference>
<accession>A0A090YD19</accession>
<proteinExistence type="inferred from homology"/>
<name>A0A090YD19_9BACI</name>
<comment type="caution">
    <text evidence="4">The sequence shown here is derived from an EMBL/GenBank/DDBJ whole genome shotgun (WGS) entry which is preliminary data.</text>
</comment>
<evidence type="ECO:0000313" key="4">
    <source>
        <dbReference type="EMBL" id="KFM95752.1"/>
    </source>
</evidence>
<keyword evidence="7" id="KW-1185">Reference proteome</keyword>
<protein>
    <submittedName>
        <fullName evidence="4">Type VII secretion protein EssB</fullName>
    </submittedName>
</protein>
<feature type="region of interest" description="Disordered" evidence="2">
    <location>
        <begin position="382"/>
        <end position="402"/>
    </location>
</feature>
<organism evidence="4 6">
    <name type="scientific">Bacillus clarus</name>
    <dbReference type="NCBI Taxonomy" id="2338372"/>
    <lineage>
        <taxon>Bacteria</taxon>
        <taxon>Bacillati</taxon>
        <taxon>Bacillota</taxon>
        <taxon>Bacilli</taxon>
        <taxon>Bacillales</taxon>
        <taxon>Bacillaceae</taxon>
        <taxon>Bacillus</taxon>
        <taxon>Bacillus cereus group</taxon>
    </lineage>
</organism>
<keyword evidence="3" id="KW-0812">Transmembrane</keyword>
<reference evidence="4 6" key="1">
    <citation type="submission" date="2014-04" db="EMBL/GenBank/DDBJ databases">
        <authorList>
            <person name="Bishop-Lilly K.A."/>
            <person name="Broomall S.M."/>
            <person name="Chain P.S."/>
            <person name="Chertkov O."/>
            <person name="Coyne S.R."/>
            <person name="Daligault H.E."/>
            <person name="Davenport K.W."/>
            <person name="Erkkila T."/>
            <person name="Frey K.G."/>
            <person name="Gibbons H.S."/>
            <person name="Gu W."/>
            <person name="Jaissle J."/>
            <person name="Johnson S.L."/>
            <person name="Koroleva G.I."/>
            <person name="Ladner J.T."/>
            <person name="Lo C.-C."/>
            <person name="Minogue T.D."/>
            <person name="Munk C."/>
            <person name="Palacios G.F."/>
            <person name="Redden C.L."/>
            <person name="Rosenzweig C.N."/>
            <person name="Scholz M.B."/>
            <person name="Teshima H."/>
            <person name="Xu Y."/>
        </authorList>
    </citation>
    <scope>NUCLEOTIDE SEQUENCE [LARGE SCALE GENOMIC DNA]</scope>
    <source>
        <strain evidence="4 6">BHP</strain>
    </source>
</reference>
<evidence type="ECO:0000256" key="2">
    <source>
        <dbReference type="SAM" id="MobiDB-lite"/>
    </source>
</evidence>